<organism evidence="2 3">
    <name type="scientific">Mucilaginibacter pedocola</name>
    <dbReference type="NCBI Taxonomy" id="1792845"/>
    <lineage>
        <taxon>Bacteria</taxon>
        <taxon>Pseudomonadati</taxon>
        <taxon>Bacteroidota</taxon>
        <taxon>Sphingobacteriia</taxon>
        <taxon>Sphingobacteriales</taxon>
        <taxon>Sphingobacteriaceae</taxon>
        <taxon>Mucilaginibacter</taxon>
    </lineage>
</organism>
<dbReference type="Proteomes" id="UP000189739">
    <property type="component" value="Unassembled WGS sequence"/>
</dbReference>
<evidence type="ECO:0000313" key="2">
    <source>
        <dbReference type="EMBL" id="OOQ56546.1"/>
    </source>
</evidence>
<dbReference type="AlphaFoldDB" id="A0A1S9P6G4"/>
<reference evidence="2 3" key="1">
    <citation type="submission" date="2016-07" db="EMBL/GenBank/DDBJ databases">
        <title>Genomic analysis of zinc-resistant bacterium Mucilaginibacter pedocola TBZ30.</title>
        <authorList>
            <person name="Huang J."/>
            <person name="Tang J."/>
        </authorList>
    </citation>
    <scope>NUCLEOTIDE SEQUENCE [LARGE SCALE GENOMIC DNA]</scope>
    <source>
        <strain evidence="2 3">TBZ30</strain>
    </source>
</reference>
<dbReference type="NCBIfam" id="TIGR02246">
    <property type="entry name" value="SgcJ/EcaC family oxidoreductase"/>
    <property type="match status" value="1"/>
</dbReference>
<comment type="caution">
    <text evidence="2">The sequence shown here is derived from an EMBL/GenBank/DDBJ whole genome shotgun (WGS) entry which is preliminary data.</text>
</comment>
<evidence type="ECO:0000313" key="3">
    <source>
        <dbReference type="Proteomes" id="UP000189739"/>
    </source>
</evidence>
<name>A0A1S9P6G4_9SPHI</name>
<dbReference type="STRING" id="1792845.BC343_19095"/>
<dbReference type="Gene3D" id="3.10.450.50">
    <property type="match status" value="1"/>
</dbReference>
<evidence type="ECO:0000259" key="1">
    <source>
        <dbReference type="Pfam" id="PF14534"/>
    </source>
</evidence>
<feature type="domain" description="DUF4440" evidence="1">
    <location>
        <begin position="16"/>
        <end position="133"/>
    </location>
</feature>
<dbReference type="SUPFAM" id="SSF54427">
    <property type="entry name" value="NTF2-like"/>
    <property type="match status" value="1"/>
</dbReference>
<dbReference type="InterPro" id="IPR011944">
    <property type="entry name" value="Steroid_delta5-4_isomerase"/>
</dbReference>
<dbReference type="OrthoDB" id="979496at2"/>
<accession>A0A1S9P6G4</accession>
<sequence length="143" mass="15635">MKIMSDVAPAQKTAHLLSAFNKAMNTYDVSALAICFATDAEFTNVAGKRATGRIEIAKAHEALFASKQTPGVPSFYGSLFEVESSTVRFIKPDVAVIDINWKQIGTTGPDGQPWPPRKGLINTVAVEHNGEWLFVVFHNMVIQ</sequence>
<dbReference type="InterPro" id="IPR032710">
    <property type="entry name" value="NTF2-like_dom_sf"/>
</dbReference>
<dbReference type="EMBL" id="MBTF01000039">
    <property type="protein sequence ID" value="OOQ56546.1"/>
    <property type="molecule type" value="Genomic_DNA"/>
</dbReference>
<protein>
    <recommendedName>
        <fullName evidence="1">DUF4440 domain-containing protein</fullName>
    </recommendedName>
</protein>
<proteinExistence type="predicted"/>
<keyword evidence="3" id="KW-1185">Reference proteome</keyword>
<gene>
    <name evidence="2" type="ORF">BC343_19095</name>
</gene>
<dbReference type="InterPro" id="IPR027843">
    <property type="entry name" value="DUF4440"/>
</dbReference>
<dbReference type="Pfam" id="PF14534">
    <property type="entry name" value="DUF4440"/>
    <property type="match status" value="1"/>
</dbReference>